<dbReference type="RefSeq" id="WP_158360900.1">
    <property type="nucleotide sequence ID" value="NZ_CP032759.1"/>
</dbReference>
<evidence type="ECO:0000256" key="4">
    <source>
        <dbReference type="ARBA" id="ARBA00022692"/>
    </source>
</evidence>
<dbReference type="OrthoDB" id="9803631at2"/>
<evidence type="ECO:0000256" key="7">
    <source>
        <dbReference type="ARBA" id="ARBA00022989"/>
    </source>
</evidence>
<comment type="subcellular location">
    <subcellularLocation>
        <location evidence="9">Cell inner membrane</location>
        <topology evidence="9">Multi-pass membrane protein</topology>
    </subcellularLocation>
    <subcellularLocation>
        <location evidence="1">Endomembrane system</location>
        <topology evidence="1">Multi-pass membrane protein</topology>
    </subcellularLocation>
</comment>
<comment type="function">
    <text evidence="9">Part of a membrane-bound complex that couples electron transfer with translocation of ions across the membrane.</text>
</comment>
<dbReference type="EMBL" id="CP032759">
    <property type="protein sequence ID" value="AYN24393.1"/>
    <property type="molecule type" value="Genomic_DNA"/>
</dbReference>
<evidence type="ECO:0000256" key="8">
    <source>
        <dbReference type="ARBA" id="ARBA00023136"/>
    </source>
</evidence>
<proteinExistence type="inferred from homology"/>
<protein>
    <recommendedName>
        <fullName evidence="9">Ion-translocating oxidoreductase complex subunit E</fullName>
        <ecNumber evidence="9">7.-.-.-</ecNumber>
    </recommendedName>
    <alternativeName>
        <fullName evidence="9">Rnf electron transport complex subunit E</fullName>
    </alternativeName>
</protein>
<keyword evidence="5 9" id="KW-1278">Translocase</keyword>
<name>A0A3G2I5N1_BUCRM</name>
<comment type="similarity">
    <text evidence="9">Belongs to the NqrDE/RnfAE family.</text>
</comment>
<dbReference type="Proteomes" id="UP000271533">
    <property type="component" value="Chromosome"/>
</dbReference>
<evidence type="ECO:0000256" key="3">
    <source>
        <dbReference type="ARBA" id="ARBA00022519"/>
    </source>
</evidence>
<evidence type="ECO:0000256" key="6">
    <source>
        <dbReference type="ARBA" id="ARBA00022982"/>
    </source>
</evidence>
<dbReference type="GO" id="GO:0012505">
    <property type="term" value="C:endomembrane system"/>
    <property type="evidence" value="ECO:0007669"/>
    <property type="project" value="UniProtKB-SubCell"/>
</dbReference>
<dbReference type="EC" id="7.-.-.-" evidence="9"/>
<keyword evidence="4 9" id="KW-0812">Transmembrane</keyword>
<dbReference type="PANTHER" id="PTHR30586">
    <property type="entry name" value="ELECTRON TRANSPORT COMPLEX PROTEIN RNFE"/>
    <property type="match status" value="1"/>
</dbReference>
<feature type="transmembrane region" description="Helical" evidence="9">
    <location>
        <begin position="39"/>
        <end position="61"/>
    </location>
</feature>
<dbReference type="AlphaFoldDB" id="A0A3G2I5N1"/>
<feature type="transmembrane region" description="Helical" evidence="9">
    <location>
        <begin position="93"/>
        <end position="111"/>
    </location>
</feature>
<accession>A0A3G2I5N1</accession>
<dbReference type="InterPro" id="IPR010968">
    <property type="entry name" value="RnfE"/>
</dbReference>
<keyword evidence="6 9" id="KW-0249">Electron transport</keyword>
<evidence type="ECO:0000256" key="1">
    <source>
        <dbReference type="ARBA" id="ARBA00004127"/>
    </source>
</evidence>
<dbReference type="NCBIfam" id="TIGR01948">
    <property type="entry name" value="rnfE"/>
    <property type="match status" value="1"/>
</dbReference>
<keyword evidence="8 9" id="KW-0472">Membrane</keyword>
<keyword evidence="2 9" id="KW-0813">Transport</keyword>
<gene>
    <name evidence="9" type="primary">rnfE</name>
    <name evidence="10" type="ORF">D8S97_00065</name>
</gene>
<dbReference type="PANTHER" id="PTHR30586:SF0">
    <property type="entry name" value="ION-TRANSLOCATING OXIDOREDUCTASE COMPLEX SUBUNIT E"/>
    <property type="match status" value="1"/>
</dbReference>
<comment type="subunit">
    <text evidence="9">The complex is composed of six subunits: RnfA, RnfB, RnfC, RnfD, RnfE and RnfG.</text>
</comment>
<evidence type="ECO:0000256" key="5">
    <source>
        <dbReference type="ARBA" id="ARBA00022967"/>
    </source>
</evidence>
<keyword evidence="7 9" id="KW-1133">Transmembrane helix</keyword>
<evidence type="ECO:0000256" key="9">
    <source>
        <dbReference type="HAMAP-Rule" id="MF_00478"/>
    </source>
</evidence>
<dbReference type="PIRSF" id="PIRSF006102">
    <property type="entry name" value="NQR_DE"/>
    <property type="match status" value="1"/>
</dbReference>
<feature type="transmembrane region" description="Helical" evidence="9">
    <location>
        <begin position="68"/>
        <end position="87"/>
    </location>
</feature>
<evidence type="ECO:0000313" key="10">
    <source>
        <dbReference type="EMBL" id="AYN24393.1"/>
    </source>
</evidence>
<keyword evidence="3 9" id="KW-0997">Cell inner membrane</keyword>
<evidence type="ECO:0000313" key="11">
    <source>
        <dbReference type="Proteomes" id="UP000271533"/>
    </source>
</evidence>
<sequence>MELKIFLKERLWNKNSSLVQLLGLCPVLAMTTNSVNAIGLGITTTFVLTITNSIISLLKYFIPKDIRIPIYMIIVSSTVTCIEMLLHAYQFNLYQSLGIFIPLIVTNCIVVGRADCIAYKSSFLVSFLDGILIGLGSTFAMFIIGSIREILGSGTFLFGLNKIFNLFDSSFFFTLLNKKYTIILAILPPGGFLILGFTIAFKNYLDLNKKKCLKCFNSCKLKK</sequence>
<dbReference type="GO" id="GO:0022900">
    <property type="term" value="P:electron transport chain"/>
    <property type="evidence" value="ECO:0007669"/>
    <property type="project" value="UniProtKB-UniRule"/>
</dbReference>
<feature type="transmembrane region" description="Helical" evidence="9">
    <location>
        <begin position="180"/>
        <end position="201"/>
    </location>
</feature>
<dbReference type="Pfam" id="PF02508">
    <property type="entry name" value="Rnf-Nqr"/>
    <property type="match status" value="1"/>
</dbReference>
<dbReference type="NCBIfam" id="NF009070">
    <property type="entry name" value="PRK12405.1"/>
    <property type="match status" value="1"/>
</dbReference>
<dbReference type="HAMAP" id="MF_00478">
    <property type="entry name" value="RsxE_RnfE"/>
    <property type="match status" value="1"/>
</dbReference>
<reference evidence="10 11" key="1">
    <citation type="submission" date="2018-10" db="EMBL/GenBank/DDBJ databases">
        <title>Genome sequence of the corn leaf aphid (Rhopalosiphum maidis Fitch).</title>
        <authorList>
            <person name="Chen W."/>
            <person name="Shakir S."/>
            <person name="Bigham M."/>
            <person name="Fei Z."/>
            <person name="Jander G."/>
        </authorList>
    </citation>
    <scope>NUCLEOTIDE SEQUENCE [LARGE SCALE GENOMIC DNA]</scope>
    <source>
        <strain evidence="10 11">BTI</strain>
    </source>
</reference>
<dbReference type="GO" id="GO:0005886">
    <property type="term" value="C:plasma membrane"/>
    <property type="evidence" value="ECO:0007669"/>
    <property type="project" value="UniProtKB-SubCell"/>
</dbReference>
<organism evidence="10 11">
    <name type="scientific">Buchnera aphidicola subsp. Rhopalosiphum maidis</name>
    <dbReference type="NCBI Taxonomy" id="118109"/>
    <lineage>
        <taxon>Bacteria</taxon>
        <taxon>Pseudomonadati</taxon>
        <taxon>Pseudomonadota</taxon>
        <taxon>Gammaproteobacteria</taxon>
        <taxon>Enterobacterales</taxon>
        <taxon>Erwiniaceae</taxon>
        <taxon>Buchnera</taxon>
    </lineage>
</organism>
<dbReference type="InterPro" id="IPR003667">
    <property type="entry name" value="NqrDE/RnfAE"/>
</dbReference>
<keyword evidence="9" id="KW-1003">Cell membrane</keyword>
<feature type="transmembrane region" description="Helical" evidence="9">
    <location>
        <begin position="123"/>
        <end position="147"/>
    </location>
</feature>
<evidence type="ECO:0000256" key="2">
    <source>
        <dbReference type="ARBA" id="ARBA00022448"/>
    </source>
</evidence>